<comment type="caution">
    <text evidence="3">The sequence shown here is derived from an EMBL/GenBank/DDBJ whole genome shotgun (WGS) entry which is preliminary data.</text>
</comment>
<name>A0A9P1C0P3_9DINO</name>
<evidence type="ECO:0000256" key="1">
    <source>
        <dbReference type="ARBA" id="ARBA00022737"/>
    </source>
</evidence>
<dbReference type="OrthoDB" id="428206at2759"/>
<protein>
    <submittedName>
        <fullName evidence="4">Pentatricopeptide repeat-containing protein, chloroplastic</fullName>
    </submittedName>
</protein>
<gene>
    <name evidence="3" type="ORF">C1SCF055_LOCUS9724</name>
</gene>
<evidence type="ECO:0000313" key="5">
    <source>
        <dbReference type="Proteomes" id="UP001152797"/>
    </source>
</evidence>
<proteinExistence type="predicted"/>
<keyword evidence="1" id="KW-0677">Repeat</keyword>
<accession>A0A9P1C0P3</accession>
<dbReference type="InterPro" id="IPR012337">
    <property type="entry name" value="RNaseH-like_sf"/>
</dbReference>
<dbReference type="EMBL" id="CAMXCT020000673">
    <property type="protein sequence ID" value="CAL1135358.1"/>
    <property type="molecule type" value="Genomic_DNA"/>
</dbReference>
<dbReference type="PANTHER" id="PTHR47936">
    <property type="entry name" value="PPR_LONG DOMAIN-CONTAINING PROTEIN"/>
    <property type="match status" value="1"/>
</dbReference>
<organism evidence="3">
    <name type="scientific">Cladocopium goreaui</name>
    <dbReference type="NCBI Taxonomy" id="2562237"/>
    <lineage>
        <taxon>Eukaryota</taxon>
        <taxon>Sar</taxon>
        <taxon>Alveolata</taxon>
        <taxon>Dinophyceae</taxon>
        <taxon>Suessiales</taxon>
        <taxon>Symbiodiniaceae</taxon>
        <taxon>Cladocopium</taxon>
    </lineage>
</organism>
<dbReference type="Gene3D" id="3.30.342.10">
    <property type="entry name" value="DNA Polymerase, chain B, domain 1"/>
    <property type="match status" value="1"/>
</dbReference>
<dbReference type="SUPFAM" id="SSF53098">
    <property type="entry name" value="Ribonuclease H-like"/>
    <property type="match status" value="1"/>
</dbReference>
<dbReference type="EMBL" id="CAMXCT030000673">
    <property type="protein sequence ID" value="CAL4769295.1"/>
    <property type="molecule type" value="Genomic_DNA"/>
</dbReference>
<sequence length="1518" mass="169147">MCCPPATAHVEGEPHRFQREVFALSEKGHRRVLALRDRDSLGDFIQRLAVQLDGKVLSQEQQNRFVNWYWRCCKSRPFRPFQASFQQLQETLKEQSWILWHDQSLSSQEWKLKIYSQADSFKHQRAELKAWQKQRPPSTDALLESLEAWDGRELQRKDELRLPLQMQARAWPITEEGFQQAKLAGDTEMCSFVQQLLVLMGGKVLRKGQLLPFTFWYLRVGYKTHEGLEGLQQVLQEQTWVLFPDDSQKLQAWKGRVSLRRMPKRRRSKDWFLAWPEKRVKQQQMVKVLSAKFVEPKELGQLILFAHRTSLMTPEILSLAIRRLGHLQQWQSAFELLCSAHNERLESTAPHVAAVDVCRTVGRWDMALGWLSDAKTCNLPATNVSNAVSASLLRCRVEAWATMLELLRDRLESGQQGLLLADQISFGTVLAACSRLHYWALAVELVQLMQTSRLTPDVVPLCSAAAACNRAAASSISGAWRWSLYFFSLARWAGQTPNLTLHNCAISAVSQVSKHGNWALAMQKLQDLSTSRLQPDRVSFSTACAACQRAAAVEQGWRLLRELPRHSLRACALFYSTLVMTCSSQMRWQEAATLLPHLKSGMDTRQAFLGSMVMARLWPEAVQLFDTWRSYPERGPPRRHLERKSDLLPALQVCRATGAVAHALALLRDVTARRWRIDAEALAMAAMAARKDSWQRAMAFWDETRQVGLDSPKTPFSVQFSARSWPIALALADGSCEAMNGANGWQFSLQQQRQMALAEPDARQHQACAEPWCLEHGVEKSGSSWNLEKRDSSSSVMQRVSFSLTALDLRMVDPVSLDSLNLPKWCKSSGIAKVPVVRLFGISRQGASAGALDLGEMEGCSTSQYSTPRFAPTCTDPGLSFMPAELSEELAQQLTCTDTDGEIAQPAQLAAAIEDAVNQRRSRAVKVVNLQLERWRSVYGLHLALAPFLRVELMDPRDVELVAAALQQGDVPRLGTVQAHEAHLPFLLHFLSEHHLSGAGLVRVSGTERASRLSCCTLELDVMAPDGIVNWTEFRELLERCRGSEAKALAALRAQLCQGPKVPSSVPKNLATSPRPVPGARTPLALRAALQRWLRGGEAPLTEATAAFSAMAQEMATEWQRAQRAVQDIEDLAKGGSKLSKFREASPARLEKIKTMTAVYFGATDADKACDALVSDLLKDEEDAEQTDVPEERSGEVTLNAESEEERRSPSGPPGLILSTTSSAVNSLSSPSYFDGGYRRNLAMSLQDECLDEDEDNNFEVGEAMAPESFEMFYPPVVAPPMGPGPEYDAWLAQLPSIGSANHFHGTCDRCCFHPKGRCHNGYNCQHCHYDHEKRKRKSKKKSDGRTNLTALELDARSMGSLPPTPHGHMGPLMPPPLGLGGYPLPPYPQGHLAPPGPPGLPAFPPFGYHGEPLAPPPDFLPLAEDPLTPPPAWEDYVCRLEEENRYLRGMLVQYLGPGASLPPTVIPSHRQPPMEGMSHMNLAPEFAKPHLEPAMSPGALPFCPQGWDATRDFQVVP</sequence>
<evidence type="ECO:0000256" key="2">
    <source>
        <dbReference type="SAM" id="MobiDB-lite"/>
    </source>
</evidence>
<feature type="region of interest" description="Disordered" evidence="2">
    <location>
        <begin position="1181"/>
        <end position="1221"/>
    </location>
</feature>
<dbReference type="Gene3D" id="1.25.40.10">
    <property type="entry name" value="Tetratricopeptide repeat domain"/>
    <property type="match status" value="2"/>
</dbReference>
<dbReference type="EMBL" id="CAMXCT010000673">
    <property type="protein sequence ID" value="CAI3981983.1"/>
    <property type="molecule type" value="Genomic_DNA"/>
</dbReference>
<evidence type="ECO:0000313" key="4">
    <source>
        <dbReference type="EMBL" id="CAL4769295.1"/>
    </source>
</evidence>
<dbReference type="InterPro" id="IPR011990">
    <property type="entry name" value="TPR-like_helical_dom_sf"/>
</dbReference>
<reference evidence="4 5" key="2">
    <citation type="submission" date="2024-05" db="EMBL/GenBank/DDBJ databases">
        <authorList>
            <person name="Chen Y."/>
            <person name="Shah S."/>
            <person name="Dougan E. K."/>
            <person name="Thang M."/>
            <person name="Chan C."/>
        </authorList>
    </citation>
    <scope>NUCLEOTIDE SEQUENCE [LARGE SCALE GENOMIC DNA]</scope>
</reference>
<dbReference type="PANTHER" id="PTHR47936:SF1">
    <property type="entry name" value="PENTATRICOPEPTIDE REPEAT-CONTAINING PROTEIN GUN1, CHLOROPLASTIC"/>
    <property type="match status" value="1"/>
</dbReference>
<evidence type="ECO:0000313" key="3">
    <source>
        <dbReference type="EMBL" id="CAI3981983.1"/>
    </source>
</evidence>
<dbReference type="Proteomes" id="UP001152797">
    <property type="component" value="Unassembled WGS sequence"/>
</dbReference>
<keyword evidence="5" id="KW-1185">Reference proteome</keyword>
<reference evidence="3" key="1">
    <citation type="submission" date="2022-10" db="EMBL/GenBank/DDBJ databases">
        <authorList>
            <person name="Chen Y."/>
            <person name="Dougan E. K."/>
            <person name="Chan C."/>
            <person name="Rhodes N."/>
            <person name="Thang M."/>
        </authorList>
    </citation>
    <scope>NUCLEOTIDE SEQUENCE</scope>
</reference>